<keyword evidence="2" id="KW-1185">Reference proteome</keyword>
<dbReference type="PROSITE" id="PS51257">
    <property type="entry name" value="PROKAR_LIPOPROTEIN"/>
    <property type="match status" value="1"/>
</dbReference>
<dbReference type="Proteomes" id="UP000013251">
    <property type="component" value="Unassembled WGS sequence"/>
</dbReference>
<gene>
    <name evidence="1" type="ORF">F938_04492</name>
</gene>
<comment type="caution">
    <text evidence="1">The sequence shown here is derived from an EMBL/GenBank/DDBJ whole genome shotgun (WGS) entry which is preliminary data.</text>
</comment>
<proteinExistence type="predicted"/>
<evidence type="ECO:0000313" key="2">
    <source>
        <dbReference type="Proteomes" id="UP000013251"/>
    </source>
</evidence>
<sequence>MPIQNKKLTLMAISVCLLVVGCGGGGDSSSSNSSNSTTTEDNLENGTRYYFVDYELNDDSDNLTMEYYEVFNKQFKNLQSNTSLDEYILTANKLYTPRDIATNKVILNSTTSWTSTLIGDVKTDIKLEKVDISGRNIFDTVLPGYRSLGFDNENNYGEARKLLASYGKENFPKGSNCYRIISTKNNQDYFSFETNQEFNQDFEDFNQDNIGYVDYLNEHYKPLGLSYRYESGNWQGIPWTTIYEIELGIGDEDAVAVKYQNKTYLAEYNSRIEWTNGKEIRQWENLLGRTTTDKERIPKLNIERLKNGCTVYNSTAASTLSSLKLIDWN</sequence>
<organism evidence="1 2">
    <name type="scientific">Acinetobacter bereziniae LMG 1003 = CIP 70.12</name>
    <dbReference type="NCBI Taxonomy" id="981324"/>
    <lineage>
        <taxon>Bacteria</taxon>
        <taxon>Pseudomonadati</taxon>
        <taxon>Pseudomonadota</taxon>
        <taxon>Gammaproteobacteria</taxon>
        <taxon>Moraxellales</taxon>
        <taxon>Moraxellaceae</taxon>
        <taxon>Acinetobacter</taxon>
    </lineage>
</organism>
<dbReference type="AlphaFoldDB" id="N9E3V0"/>
<dbReference type="RefSeq" id="WP_005035308.1">
    <property type="nucleotide sequence ID" value="NZ_KB849756.1"/>
</dbReference>
<name>N9E3V0_ACIBZ</name>
<evidence type="ECO:0000313" key="1">
    <source>
        <dbReference type="EMBL" id="ENV89559.1"/>
    </source>
</evidence>
<accession>N9E3V0</accession>
<dbReference type="EMBL" id="APQG01000052">
    <property type="protein sequence ID" value="ENV89559.1"/>
    <property type="molecule type" value="Genomic_DNA"/>
</dbReference>
<reference evidence="1 2" key="1">
    <citation type="submission" date="2013-02" db="EMBL/GenBank/DDBJ databases">
        <title>The Genome Sequence of Acinetobacter bereziniae CIP 70.12.</title>
        <authorList>
            <consortium name="The Broad Institute Genome Sequencing Platform"/>
            <consortium name="The Broad Institute Genome Sequencing Center for Infectious Disease"/>
            <person name="Cerqueira G."/>
            <person name="Feldgarden M."/>
            <person name="Courvalin P."/>
            <person name="Perichon B."/>
            <person name="Grillot-Courvalin C."/>
            <person name="Clermont D."/>
            <person name="Rocha E."/>
            <person name="Yoon E.-J."/>
            <person name="Nemec A."/>
            <person name="Walker B."/>
            <person name="Young S.K."/>
            <person name="Zeng Q."/>
            <person name="Gargeya S."/>
            <person name="Fitzgerald M."/>
            <person name="Haas B."/>
            <person name="Abouelleil A."/>
            <person name="Alvarado L."/>
            <person name="Arachchi H.M."/>
            <person name="Berlin A.M."/>
            <person name="Chapman S.B."/>
            <person name="Dewar J."/>
            <person name="Goldberg J."/>
            <person name="Griggs A."/>
            <person name="Gujja S."/>
            <person name="Hansen M."/>
            <person name="Howarth C."/>
            <person name="Imamovic A."/>
            <person name="Larimer J."/>
            <person name="McCowan C."/>
            <person name="Murphy C."/>
            <person name="Neiman D."/>
            <person name="Pearson M."/>
            <person name="Priest M."/>
            <person name="Roberts A."/>
            <person name="Saif S."/>
            <person name="Shea T."/>
            <person name="Sisk P."/>
            <person name="Sykes S."/>
            <person name="Wortman J."/>
            <person name="Nusbaum C."/>
            <person name="Birren B."/>
        </authorList>
    </citation>
    <scope>NUCLEOTIDE SEQUENCE [LARGE SCALE GENOMIC DNA]</scope>
    <source>
        <strain evidence="1 2">CIP 70.12</strain>
    </source>
</reference>
<protein>
    <submittedName>
        <fullName evidence="1">Uncharacterized protein</fullName>
    </submittedName>
</protein>
<dbReference type="OrthoDB" id="6712395at2"/>
<dbReference type="GeneID" id="69464430"/>
<dbReference type="PATRIC" id="fig|1217650.3.peg.4423"/>
<dbReference type="HOGENOM" id="CLU_069987_0_0_6"/>